<evidence type="ECO:0000313" key="2">
    <source>
        <dbReference type="EMBL" id="KUM49924.1"/>
    </source>
</evidence>
<keyword evidence="1" id="KW-1133">Transmembrane helix</keyword>
<reference evidence="2" key="1">
    <citation type="journal article" date="2015" name="Genome Biol. Evol.">
        <title>Organellar Genomes of White Spruce (Picea glauca): Assembly and Annotation.</title>
        <authorList>
            <person name="Jackman S.D."/>
            <person name="Warren R.L."/>
            <person name="Gibb E.A."/>
            <person name="Vandervalk B.P."/>
            <person name="Mohamadi H."/>
            <person name="Chu J."/>
            <person name="Raymond A."/>
            <person name="Pleasance S."/>
            <person name="Coope R."/>
            <person name="Wildung M.R."/>
            <person name="Ritland C.E."/>
            <person name="Bousquet J."/>
            <person name="Jones S.J."/>
            <person name="Bohlmann J."/>
            <person name="Birol I."/>
        </authorList>
    </citation>
    <scope>NUCLEOTIDE SEQUENCE [LARGE SCALE GENOMIC DNA]</scope>
    <source>
        <tissue evidence="2">Flushing bud</tissue>
    </source>
</reference>
<proteinExistence type="predicted"/>
<keyword evidence="1" id="KW-0472">Membrane</keyword>
<keyword evidence="1" id="KW-0812">Transmembrane</keyword>
<feature type="transmembrane region" description="Helical" evidence="1">
    <location>
        <begin position="48"/>
        <end position="67"/>
    </location>
</feature>
<organism evidence="2">
    <name type="scientific">Picea glauca</name>
    <name type="common">White spruce</name>
    <name type="synonym">Pinus glauca</name>
    <dbReference type="NCBI Taxonomy" id="3330"/>
    <lineage>
        <taxon>Eukaryota</taxon>
        <taxon>Viridiplantae</taxon>
        <taxon>Streptophyta</taxon>
        <taxon>Embryophyta</taxon>
        <taxon>Tracheophyta</taxon>
        <taxon>Spermatophyta</taxon>
        <taxon>Pinopsida</taxon>
        <taxon>Pinidae</taxon>
        <taxon>Conifers I</taxon>
        <taxon>Pinales</taxon>
        <taxon>Pinaceae</taxon>
        <taxon>Picea</taxon>
    </lineage>
</organism>
<sequence length="80" mass="9272">MCWSYFFWGIGLWSRKQISRLDLLNIGRGGLPTNKLHCLELKVLRDSYILIIAPARALALPYLFIILRIKGIRRNVSICI</sequence>
<dbReference type="EMBL" id="LKAM01000002">
    <property type="protein sequence ID" value="KUM49924.1"/>
    <property type="molecule type" value="Genomic_DNA"/>
</dbReference>
<accession>A0A101M2M6</accession>
<geneLocation type="mitochondrion" evidence="2"/>
<name>A0A101M2M6_PICGL</name>
<gene>
    <name evidence="2" type="ORF">ABT39_MTgene3152</name>
</gene>
<evidence type="ECO:0000256" key="1">
    <source>
        <dbReference type="SAM" id="Phobius"/>
    </source>
</evidence>
<comment type="caution">
    <text evidence="2">The sequence shown here is derived from an EMBL/GenBank/DDBJ whole genome shotgun (WGS) entry which is preliminary data.</text>
</comment>
<dbReference type="AlphaFoldDB" id="A0A101M2M6"/>
<protein>
    <submittedName>
        <fullName evidence="2">Uncharacterized protein</fullName>
    </submittedName>
</protein>
<keyword evidence="2" id="KW-0496">Mitochondrion</keyword>